<dbReference type="VEuPathDB" id="VectorBase:SSCA001397"/>
<reference evidence="1 2" key="1">
    <citation type="journal article" date="2015" name="Parasit. Vectors">
        <title>Draft genome of the scabies mite.</title>
        <authorList>
            <person name="Rider S.D.Jr."/>
            <person name="Morgan M.S."/>
            <person name="Arlian L.G."/>
        </authorList>
    </citation>
    <scope>NUCLEOTIDE SEQUENCE [LARGE SCALE GENOMIC DNA]</scope>
    <source>
        <strain evidence="1">Arlian Lab</strain>
    </source>
</reference>
<proteinExistence type="predicted"/>
<evidence type="ECO:0000313" key="2">
    <source>
        <dbReference type="Proteomes" id="UP000616769"/>
    </source>
</evidence>
<gene>
    <name evidence="1" type="ORF">QR98_0005450</name>
</gene>
<comment type="caution">
    <text evidence="1">The sequence shown here is derived from an EMBL/GenBank/DDBJ whole genome shotgun (WGS) entry which is preliminary data.</text>
</comment>
<name>A0A131ZUC3_SARSC</name>
<protein>
    <submittedName>
        <fullName evidence="1">Uncharacterized protein</fullName>
    </submittedName>
</protein>
<organism evidence="1 2">
    <name type="scientific">Sarcoptes scabiei</name>
    <name type="common">Itch mite</name>
    <name type="synonym">Acarus scabiei</name>
    <dbReference type="NCBI Taxonomy" id="52283"/>
    <lineage>
        <taxon>Eukaryota</taxon>
        <taxon>Metazoa</taxon>
        <taxon>Ecdysozoa</taxon>
        <taxon>Arthropoda</taxon>
        <taxon>Chelicerata</taxon>
        <taxon>Arachnida</taxon>
        <taxon>Acari</taxon>
        <taxon>Acariformes</taxon>
        <taxon>Sarcoptiformes</taxon>
        <taxon>Astigmata</taxon>
        <taxon>Psoroptidia</taxon>
        <taxon>Sarcoptoidea</taxon>
        <taxon>Sarcoptidae</taxon>
        <taxon>Sarcoptinae</taxon>
        <taxon>Sarcoptes</taxon>
    </lineage>
</organism>
<sequence length="162" mass="18878">MLITVLLVIGPSPNESISAYWTPILPKVCGTNVSKNLTQSLFACDQLLDHQLSNIFDDCVQSVYRLKRNKIEQRPKLCYYMRMGNQLDRCKMARYQSERITLTELIDREQDHTIAQPLGWEKLCSDNQIDSSFLQSKRASIQQCEQRFNDVSDFRNNRLDLI</sequence>
<accession>A0A131ZUC3</accession>
<dbReference type="Proteomes" id="UP000616769">
    <property type="component" value="Unassembled WGS sequence"/>
</dbReference>
<dbReference type="OrthoDB" id="6492456at2759"/>
<dbReference type="AlphaFoldDB" id="A0A131ZUC3"/>
<evidence type="ECO:0000313" key="1">
    <source>
        <dbReference type="EMBL" id="KPM02139.1"/>
    </source>
</evidence>
<dbReference type="EMBL" id="JXLN01001082">
    <property type="protein sequence ID" value="KPM02139.1"/>
    <property type="molecule type" value="Genomic_DNA"/>
</dbReference>